<evidence type="ECO:0000256" key="2">
    <source>
        <dbReference type="ARBA" id="ARBA00022475"/>
    </source>
</evidence>
<comment type="subcellular location">
    <subcellularLocation>
        <location evidence="1">Cell membrane</location>
        <topology evidence="1">Multi-pass membrane protein</topology>
    </subcellularLocation>
</comment>
<evidence type="ECO:0000313" key="9">
    <source>
        <dbReference type="Proteomes" id="UP000284751"/>
    </source>
</evidence>
<name>A0A412AZZ0_9FIRM</name>
<dbReference type="InterPro" id="IPR003740">
    <property type="entry name" value="YitT"/>
</dbReference>
<dbReference type="PIRSF" id="PIRSF006483">
    <property type="entry name" value="Membrane_protein_YitT"/>
    <property type="match status" value="1"/>
</dbReference>
<protein>
    <submittedName>
        <fullName evidence="8">YitT family protein</fullName>
    </submittedName>
</protein>
<dbReference type="Gene3D" id="3.30.70.120">
    <property type="match status" value="1"/>
</dbReference>
<dbReference type="InterPro" id="IPR015867">
    <property type="entry name" value="N-reg_PII/ATP_PRibTrfase_C"/>
</dbReference>
<evidence type="ECO:0000256" key="6">
    <source>
        <dbReference type="SAM" id="Phobius"/>
    </source>
</evidence>
<dbReference type="InterPro" id="IPR051461">
    <property type="entry name" value="UPF0750_membrane"/>
</dbReference>
<keyword evidence="5 6" id="KW-0472">Membrane</keyword>
<feature type="domain" description="DUF2179" evidence="7">
    <location>
        <begin position="234"/>
        <end position="287"/>
    </location>
</feature>
<keyword evidence="2" id="KW-1003">Cell membrane</keyword>
<keyword evidence="3 6" id="KW-0812">Transmembrane</keyword>
<dbReference type="Pfam" id="PF02588">
    <property type="entry name" value="YitT_membrane"/>
    <property type="match status" value="1"/>
</dbReference>
<evidence type="ECO:0000313" key="8">
    <source>
        <dbReference type="EMBL" id="RGQ43756.1"/>
    </source>
</evidence>
<reference evidence="8 9" key="1">
    <citation type="submission" date="2018-08" db="EMBL/GenBank/DDBJ databases">
        <title>A genome reference for cultivated species of the human gut microbiota.</title>
        <authorList>
            <person name="Zou Y."/>
            <person name="Xue W."/>
            <person name="Luo G."/>
        </authorList>
    </citation>
    <scope>NUCLEOTIDE SEQUENCE [LARGE SCALE GENOMIC DNA]</scope>
    <source>
        <strain evidence="8 9">AF28-26</strain>
    </source>
</reference>
<evidence type="ECO:0000256" key="3">
    <source>
        <dbReference type="ARBA" id="ARBA00022692"/>
    </source>
</evidence>
<feature type="transmembrane region" description="Helical" evidence="6">
    <location>
        <begin position="164"/>
        <end position="182"/>
    </location>
</feature>
<evidence type="ECO:0000256" key="5">
    <source>
        <dbReference type="ARBA" id="ARBA00023136"/>
    </source>
</evidence>
<feature type="transmembrane region" description="Helical" evidence="6">
    <location>
        <begin position="21"/>
        <end position="43"/>
    </location>
</feature>
<dbReference type="CDD" id="cd16380">
    <property type="entry name" value="YitT_C"/>
    <property type="match status" value="1"/>
</dbReference>
<proteinExistence type="predicted"/>
<feature type="transmembrane region" description="Helical" evidence="6">
    <location>
        <begin position="63"/>
        <end position="86"/>
    </location>
</feature>
<comment type="caution">
    <text evidence="8">The sequence shown here is derived from an EMBL/GenBank/DDBJ whole genome shotgun (WGS) entry which is preliminary data.</text>
</comment>
<evidence type="ECO:0000256" key="1">
    <source>
        <dbReference type="ARBA" id="ARBA00004651"/>
    </source>
</evidence>
<evidence type="ECO:0000256" key="4">
    <source>
        <dbReference type="ARBA" id="ARBA00022989"/>
    </source>
</evidence>
<dbReference type="InterPro" id="IPR019264">
    <property type="entry name" value="DUF2179"/>
</dbReference>
<keyword evidence="4 6" id="KW-1133">Transmembrane helix</keyword>
<feature type="transmembrane region" description="Helical" evidence="6">
    <location>
        <begin position="93"/>
        <end position="114"/>
    </location>
</feature>
<dbReference type="EMBL" id="QRTC01000004">
    <property type="protein sequence ID" value="RGQ43756.1"/>
    <property type="molecule type" value="Genomic_DNA"/>
</dbReference>
<organism evidence="8 9">
    <name type="scientific">[Clostridium] leptum</name>
    <dbReference type="NCBI Taxonomy" id="1535"/>
    <lineage>
        <taxon>Bacteria</taxon>
        <taxon>Bacillati</taxon>
        <taxon>Bacillota</taxon>
        <taxon>Clostridia</taxon>
        <taxon>Eubacteriales</taxon>
        <taxon>Oscillospiraceae</taxon>
        <taxon>Oscillospiraceae incertae sedis</taxon>
    </lineage>
</organism>
<accession>A0A412AZZ0</accession>
<dbReference type="GO" id="GO:0005886">
    <property type="term" value="C:plasma membrane"/>
    <property type="evidence" value="ECO:0007669"/>
    <property type="project" value="UniProtKB-SubCell"/>
</dbReference>
<feature type="transmembrane region" description="Helical" evidence="6">
    <location>
        <begin position="120"/>
        <end position="143"/>
    </location>
</feature>
<dbReference type="AlphaFoldDB" id="A0A412AZZ0"/>
<dbReference type="PANTHER" id="PTHR33545">
    <property type="entry name" value="UPF0750 MEMBRANE PROTEIN YITT-RELATED"/>
    <property type="match status" value="1"/>
</dbReference>
<dbReference type="Pfam" id="PF10035">
    <property type="entry name" value="DUF2179"/>
    <property type="match status" value="1"/>
</dbReference>
<dbReference type="Proteomes" id="UP000284751">
    <property type="component" value="Unassembled WGS sequence"/>
</dbReference>
<evidence type="ECO:0000259" key="7">
    <source>
        <dbReference type="Pfam" id="PF10035"/>
    </source>
</evidence>
<dbReference type="PANTHER" id="PTHR33545:SF5">
    <property type="entry name" value="UPF0750 MEMBRANE PROTEIN YITT"/>
    <property type="match status" value="1"/>
</dbReference>
<gene>
    <name evidence="8" type="ORF">DWY99_02035</name>
</gene>
<sequence>MVRRTGGVVEQNGWKRDVKRLVLVVAASCVMAMNIKSFVRAGGLFPGGFTGLTLLIQQAADKFFHFSVPYSAVNLLLNLAPIMISFRFIGKKFTLYSCVAIVLTSILTDILPGYPITSDILLICVFGGLINGFAVSLCLFAGATSGGTDFIAIFFSERKGKETWNYILAGNVLMLAAAGFLFSWEQALYSIIFQFASTQILNGLYSRYQKLTLLIITEAPQRVYEQIKEVTHHDATLFQGVGCYEGKERKLLYSVVSRQEKRRIVSKIREIDPKAFINVVKTEQVTGRFYLRPND</sequence>